<feature type="region of interest" description="Disordered" evidence="1">
    <location>
        <begin position="1"/>
        <end position="65"/>
    </location>
</feature>
<organism evidence="2 3">
    <name type="scientific">Pleurodeles waltl</name>
    <name type="common">Iberian ribbed newt</name>
    <dbReference type="NCBI Taxonomy" id="8319"/>
    <lineage>
        <taxon>Eukaryota</taxon>
        <taxon>Metazoa</taxon>
        <taxon>Chordata</taxon>
        <taxon>Craniata</taxon>
        <taxon>Vertebrata</taxon>
        <taxon>Euteleostomi</taxon>
        <taxon>Amphibia</taxon>
        <taxon>Batrachia</taxon>
        <taxon>Caudata</taxon>
        <taxon>Salamandroidea</taxon>
        <taxon>Salamandridae</taxon>
        <taxon>Pleurodelinae</taxon>
        <taxon>Pleurodeles</taxon>
    </lineage>
</organism>
<name>A0AAV7UD41_PLEWA</name>
<feature type="compositionally biased region" description="Basic and acidic residues" evidence="1">
    <location>
        <begin position="45"/>
        <end position="65"/>
    </location>
</feature>
<dbReference type="EMBL" id="JANPWB010000005">
    <property type="protein sequence ID" value="KAJ1187024.1"/>
    <property type="molecule type" value="Genomic_DNA"/>
</dbReference>
<evidence type="ECO:0000313" key="3">
    <source>
        <dbReference type="Proteomes" id="UP001066276"/>
    </source>
</evidence>
<keyword evidence="3" id="KW-1185">Reference proteome</keyword>
<proteinExistence type="predicted"/>
<evidence type="ECO:0000313" key="2">
    <source>
        <dbReference type="EMBL" id="KAJ1187024.1"/>
    </source>
</evidence>
<dbReference type="Proteomes" id="UP001066276">
    <property type="component" value="Chromosome 3_1"/>
</dbReference>
<sequence>MRETNKWVRKKTGKKQEKYLPIRNRTPICFNSDEGQPARRANGGNRKEEKPGHYRQEEEARRTDTLEEDIRCQARIGPRGKKPTRKTQIARKVVKLSARSGGRLWKKLMSRRNSGDLTHRGEIARMGLPVLNAGPIYLLPDRDALPKLTADASNTSYRSIETDGVQDPVSNSPCWRESRVAVRRHWGPSDR</sequence>
<gene>
    <name evidence="2" type="ORF">NDU88_003803</name>
</gene>
<accession>A0AAV7UD41</accession>
<reference evidence="2" key="1">
    <citation type="journal article" date="2022" name="bioRxiv">
        <title>Sequencing and chromosome-scale assembly of the giantPleurodeles waltlgenome.</title>
        <authorList>
            <person name="Brown T."/>
            <person name="Elewa A."/>
            <person name="Iarovenko S."/>
            <person name="Subramanian E."/>
            <person name="Araus A.J."/>
            <person name="Petzold A."/>
            <person name="Susuki M."/>
            <person name="Suzuki K.-i.T."/>
            <person name="Hayashi T."/>
            <person name="Toyoda A."/>
            <person name="Oliveira C."/>
            <person name="Osipova E."/>
            <person name="Leigh N.D."/>
            <person name="Simon A."/>
            <person name="Yun M.H."/>
        </authorList>
    </citation>
    <scope>NUCLEOTIDE SEQUENCE</scope>
    <source>
        <strain evidence="2">20211129_DDA</strain>
        <tissue evidence="2">Liver</tissue>
    </source>
</reference>
<evidence type="ECO:0000256" key="1">
    <source>
        <dbReference type="SAM" id="MobiDB-lite"/>
    </source>
</evidence>
<protein>
    <submittedName>
        <fullName evidence="2">Uncharacterized protein</fullName>
    </submittedName>
</protein>
<comment type="caution">
    <text evidence="2">The sequence shown here is derived from an EMBL/GenBank/DDBJ whole genome shotgun (WGS) entry which is preliminary data.</text>
</comment>
<dbReference type="AlphaFoldDB" id="A0AAV7UD41"/>